<name>A0A2N3I6A6_9BACT</name>
<keyword evidence="1" id="KW-1133">Transmembrane helix</keyword>
<feature type="domain" description="DUF5683" evidence="2">
    <location>
        <begin position="43"/>
        <end position="218"/>
    </location>
</feature>
<reference evidence="3 4" key="1">
    <citation type="journal article" date="2017" name="Front. Microbiol.">
        <title>Labilibaculum manganireducens gen. nov., sp. nov. and Labilibaculum filiforme sp. nov., Novel Bacteroidetes Isolated from Subsurface Sediments of the Baltic Sea.</title>
        <authorList>
            <person name="Vandieken V."/>
            <person name="Marshall I.P."/>
            <person name="Niemann H."/>
            <person name="Engelen B."/>
            <person name="Cypionka H."/>
        </authorList>
    </citation>
    <scope>NUCLEOTIDE SEQUENCE [LARGE SCALE GENOMIC DNA]</scope>
    <source>
        <strain evidence="3 4">59.16B</strain>
    </source>
</reference>
<dbReference type="InterPro" id="IPR043738">
    <property type="entry name" value="DUF5683"/>
</dbReference>
<feature type="transmembrane region" description="Helical" evidence="1">
    <location>
        <begin position="66"/>
        <end position="85"/>
    </location>
</feature>
<dbReference type="OrthoDB" id="9813910at2"/>
<accession>A0A2N3I6A6</accession>
<evidence type="ECO:0000313" key="4">
    <source>
        <dbReference type="Proteomes" id="UP000233535"/>
    </source>
</evidence>
<proteinExistence type="predicted"/>
<keyword evidence="1" id="KW-0472">Membrane</keyword>
<keyword evidence="1" id="KW-0812">Transmembrane</keyword>
<dbReference type="AlphaFoldDB" id="A0A2N3I6A6"/>
<evidence type="ECO:0000313" key="3">
    <source>
        <dbReference type="EMBL" id="PKQ65831.1"/>
    </source>
</evidence>
<organism evidence="3 4">
    <name type="scientific">Labilibaculum filiforme</name>
    <dbReference type="NCBI Taxonomy" id="1940526"/>
    <lineage>
        <taxon>Bacteria</taxon>
        <taxon>Pseudomonadati</taxon>
        <taxon>Bacteroidota</taxon>
        <taxon>Bacteroidia</taxon>
        <taxon>Marinilabiliales</taxon>
        <taxon>Marinifilaceae</taxon>
        <taxon>Labilibaculum</taxon>
    </lineage>
</organism>
<dbReference type="RefSeq" id="WP_101259765.1">
    <property type="nucleotide sequence ID" value="NZ_MVDD01000001.1"/>
</dbReference>
<feature type="transmembrane region" description="Helical" evidence="1">
    <location>
        <begin position="161"/>
        <end position="179"/>
    </location>
</feature>
<gene>
    <name evidence="3" type="ORF">BZG02_02170</name>
</gene>
<evidence type="ECO:0000256" key="1">
    <source>
        <dbReference type="SAM" id="Phobius"/>
    </source>
</evidence>
<dbReference type="Proteomes" id="UP000233535">
    <property type="component" value="Unassembled WGS sequence"/>
</dbReference>
<dbReference type="EMBL" id="MVDD01000001">
    <property type="protein sequence ID" value="PKQ65831.1"/>
    <property type="molecule type" value="Genomic_DNA"/>
</dbReference>
<sequence length="218" mass="24813">MNNLRLIIFLGLISLIVLGGSKNAISQRIEADTVSAESIVKVRSAHKATMYSVIFPGLGQAYNKKYWKIPILYAGIGATIYAINWNTKNYKKYKSGFQDFSEYYDWKYQDTDLETPIEEPSSRSYNDLINYDIESMGQSQQSQFKTILQNKKDSFKHDRDLSYIILAGVYVLNIIDAAVDAHFTNYNVNDDLTIKVEPAINYSAFSGNSLGFRCQITF</sequence>
<keyword evidence="4" id="KW-1185">Reference proteome</keyword>
<evidence type="ECO:0000259" key="2">
    <source>
        <dbReference type="Pfam" id="PF18935"/>
    </source>
</evidence>
<comment type="caution">
    <text evidence="3">The sequence shown here is derived from an EMBL/GenBank/DDBJ whole genome shotgun (WGS) entry which is preliminary data.</text>
</comment>
<protein>
    <recommendedName>
        <fullName evidence="2">DUF5683 domain-containing protein</fullName>
    </recommendedName>
</protein>
<dbReference type="Pfam" id="PF18935">
    <property type="entry name" value="DUF5683"/>
    <property type="match status" value="1"/>
</dbReference>